<dbReference type="InterPro" id="IPR001995">
    <property type="entry name" value="Peptidase_A2_cat"/>
</dbReference>
<dbReference type="GO" id="GO:0015074">
    <property type="term" value="P:DNA integration"/>
    <property type="evidence" value="ECO:0007669"/>
    <property type="project" value="InterPro"/>
</dbReference>
<dbReference type="InterPro" id="IPR012337">
    <property type="entry name" value="RNaseH-like_sf"/>
</dbReference>
<dbReference type="PROSITE" id="PS50878">
    <property type="entry name" value="RT_POL"/>
    <property type="match status" value="1"/>
</dbReference>
<reference evidence="13" key="1">
    <citation type="journal article" date="2024" name="BMC Genomics">
        <title>Functional annotation of a divergent genome using sequence and structure-based similarity.</title>
        <authorList>
            <person name="Svedberg D."/>
            <person name="Winiger R.R."/>
            <person name="Berg A."/>
            <person name="Sharma H."/>
            <person name="Tellgren-Roth C."/>
            <person name="Debrunner-Vossbrinck B.A."/>
            <person name="Vossbrinck C.R."/>
            <person name="Barandun J."/>
        </authorList>
    </citation>
    <scope>NUCLEOTIDE SEQUENCE</scope>
    <source>
        <strain evidence="13">Illinois isolate</strain>
    </source>
</reference>
<keyword evidence="3" id="KW-0808">Transferase</keyword>
<dbReference type="EC" id="2.7.7.49" evidence="1"/>
<dbReference type="Gene3D" id="3.30.70.270">
    <property type="match status" value="2"/>
</dbReference>
<gene>
    <name evidence="13" type="ORF">VNE69_06020</name>
</gene>
<dbReference type="FunFam" id="3.10.10.10:FF:000007">
    <property type="entry name" value="Retrovirus-related Pol polyprotein from transposon 17.6-like Protein"/>
    <property type="match status" value="1"/>
</dbReference>
<evidence type="ECO:0000259" key="12">
    <source>
        <dbReference type="PROSITE" id="PS50994"/>
    </source>
</evidence>
<dbReference type="SUPFAM" id="SSF56672">
    <property type="entry name" value="DNA/RNA polymerases"/>
    <property type="match status" value="1"/>
</dbReference>
<evidence type="ECO:0000313" key="13">
    <source>
        <dbReference type="EMBL" id="WUR03696.1"/>
    </source>
</evidence>
<evidence type="ECO:0000313" key="14">
    <source>
        <dbReference type="Proteomes" id="UP001334084"/>
    </source>
</evidence>
<dbReference type="FunFam" id="3.30.70.270:FF:000020">
    <property type="entry name" value="Transposon Tf2-6 polyprotein-like Protein"/>
    <property type="match status" value="1"/>
</dbReference>
<evidence type="ECO:0000259" key="10">
    <source>
        <dbReference type="PROSITE" id="PS50175"/>
    </source>
</evidence>
<evidence type="ECO:0000256" key="6">
    <source>
        <dbReference type="ARBA" id="ARBA00022750"/>
    </source>
</evidence>
<dbReference type="GeneID" id="90541517"/>
<dbReference type="PANTHER" id="PTHR37984:SF5">
    <property type="entry name" value="PROTEIN NYNRIN-LIKE"/>
    <property type="match status" value="1"/>
</dbReference>
<dbReference type="Proteomes" id="UP001334084">
    <property type="component" value="Chromosome 6"/>
</dbReference>
<dbReference type="InterPro" id="IPR000477">
    <property type="entry name" value="RT_dom"/>
</dbReference>
<dbReference type="PANTHER" id="PTHR37984">
    <property type="entry name" value="PROTEIN CBG26694"/>
    <property type="match status" value="1"/>
</dbReference>
<keyword evidence="8" id="KW-0378">Hydrolase</keyword>
<keyword evidence="7 13" id="KW-0255">Endonuclease</keyword>
<evidence type="ECO:0000256" key="8">
    <source>
        <dbReference type="ARBA" id="ARBA00022801"/>
    </source>
</evidence>
<keyword evidence="9" id="KW-0695">RNA-directed DNA polymerase</keyword>
<dbReference type="InterPro" id="IPR021109">
    <property type="entry name" value="Peptidase_aspartic_dom_sf"/>
</dbReference>
<dbReference type="Gene3D" id="3.30.420.10">
    <property type="entry name" value="Ribonuclease H-like superfamily/Ribonuclease H"/>
    <property type="match status" value="1"/>
</dbReference>
<dbReference type="InterPro" id="IPR041588">
    <property type="entry name" value="Integrase_H2C2"/>
</dbReference>
<dbReference type="CDD" id="cd00303">
    <property type="entry name" value="retropepsin_like"/>
    <property type="match status" value="1"/>
</dbReference>
<dbReference type="CDD" id="cd01647">
    <property type="entry name" value="RT_LTR"/>
    <property type="match status" value="1"/>
</dbReference>
<evidence type="ECO:0000256" key="2">
    <source>
        <dbReference type="ARBA" id="ARBA00022670"/>
    </source>
</evidence>
<dbReference type="Pfam" id="PF17917">
    <property type="entry name" value="RT_RNaseH"/>
    <property type="match status" value="1"/>
</dbReference>
<dbReference type="Gene3D" id="1.10.340.70">
    <property type="match status" value="1"/>
</dbReference>
<feature type="domain" description="Peptidase A2" evidence="10">
    <location>
        <begin position="232"/>
        <end position="310"/>
    </location>
</feature>
<keyword evidence="6" id="KW-0064">Aspartyl protease</keyword>
<evidence type="ECO:0000256" key="9">
    <source>
        <dbReference type="ARBA" id="ARBA00022918"/>
    </source>
</evidence>
<dbReference type="GO" id="GO:0004519">
    <property type="term" value="F:endonuclease activity"/>
    <property type="evidence" value="ECO:0007669"/>
    <property type="project" value="UniProtKB-KW"/>
</dbReference>
<keyword evidence="2" id="KW-0645">Protease</keyword>
<keyword evidence="4" id="KW-0548">Nucleotidyltransferase</keyword>
<evidence type="ECO:0000256" key="3">
    <source>
        <dbReference type="ARBA" id="ARBA00022679"/>
    </source>
</evidence>
<dbReference type="Pfam" id="PF00078">
    <property type="entry name" value="RVT_1"/>
    <property type="match status" value="1"/>
</dbReference>
<keyword evidence="14" id="KW-1185">Reference proteome</keyword>
<organism evidence="13 14">
    <name type="scientific">Vairimorpha necatrix</name>
    <dbReference type="NCBI Taxonomy" id="6039"/>
    <lineage>
        <taxon>Eukaryota</taxon>
        <taxon>Fungi</taxon>
        <taxon>Fungi incertae sedis</taxon>
        <taxon>Microsporidia</taxon>
        <taxon>Nosematidae</taxon>
        <taxon>Vairimorpha</taxon>
    </lineage>
</organism>
<dbReference type="KEGG" id="vnx:VNE69_06020"/>
<feature type="domain" description="Reverse transcriptase" evidence="11">
    <location>
        <begin position="399"/>
        <end position="578"/>
    </location>
</feature>
<evidence type="ECO:0000256" key="4">
    <source>
        <dbReference type="ARBA" id="ARBA00022695"/>
    </source>
</evidence>
<evidence type="ECO:0000256" key="5">
    <source>
        <dbReference type="ARBA" id="ARBA00022722"/>
    </source>
</evidence>
<dbReference type="InterPro" id="IPR050951">
    <property type="entry name" value="Retrovirus_Pol_polyprotein"/>
</dbReference>
<accession>A0AAX4JCM0</accession>
<dbReference type="Pfam" id="PF00665">
    <property type="entry name" value="rve"/>
    <property type="match status" value="1"/>
</dbReference>
<dbReference type="Gene3D" id="2.40.70.10">
    <property type="entry name" value="Acid Proteases"/>
    <property type="match status" value="1"/>
</dbReference>
<dbReference type="InterPro" id="IPR036397">
    <property type="entry name" value="RNaseH_sf"/>
</dbReference>
<dbReference type="SUPFAM" id="SSF53098">
    <property type="entry name" value="Ribonuclease H-like"/>
    <property type="match status" value="1"/>
</dbReference>
<evidence type="ECO:0000256" key="1">
    <source>
        <dbReference type="ARBA" id="ARBA00012493"/>
    </source>
</evidence>
<protein>
    <recommendedName>
        <fullName evidence="1">RNA-directed DNA polymerase</fullName>
        <ecNumber evidence="1">2.7.7.49</ecNumber>
    </recommendedName>
</protein>
<evidence type="ECO:0000256" key="7">
    <source>
        <dbReference type="ARBA" id="ARBA00022759"/>
    </source>
</evidence>
<sequence>MQFVNKGTFDMATAIKTVGCFSGKKEEDINTWLRDTTFTARVMGLTEDQTARLICLSLRGPALSWIAMAFERVSELDLAEVTKSLKLRFYSSQKTLATLDEFVKPQQFGNLEAFIDFCRKGNSLIEQQTMEYKSVSLIVIKKSPSVLKSILYDFARQCQDWSEFLRRTEEVSWIAFPMKSNTTNTDETLDNRTLKVAPSKKGNIPYTIENYKINSCFTNPCYINVEFNRKRHRALIDTGADVSLIPARVLEGTNIRFTRSSTIIRAASGTPLEITGRCLNINFRTENTSITFSPYVTERTPDYIILGVDAIRTNPILLEQLIRKFANTVKKGSLINKVNYISIEEKYHDMFKTEISELTLCNMGKHQIETTVAKAIYQKNGKIPLHFEEEITQQIKKNLQLGVIRNSRSPWNSRVVPVTKPDGSIRLCIDYRELNKITVKDKYPLPRIDEILDDLADATIFSTLDATSGYYQIALEEVDKEKTAFSWRGGHYEFNRMPFGLCNAPATFQRTMDKIFVKENRKFVIPYLDDIIIYSKNHQEHREHLEIILGKLKAAGIALNRKKCHFFKEEIKILGNIVTNKTIKPDPEKVKAINEYKEPTNIAQLRSFLGLINYCREFIRNLSAIAAPLYELFKGESKRSVKSISLSKKEKRAFEDLKRLLTEETIRYKINLRKPFILTTDASEQGIGAILSQIGDDGKEHFVSAFSKSLEKAHKNYSTTDKELLAVVKGIENYRHYLLGREFILKTDHKALTYLWEAKNPTSRLLRWAMKLQEYAFQSTYIKGEVNGADGLSRQNPTEKDINIIEATGPSDEDRQKILESYHLDVGHASASTMSFMISQRYKWAGMHKDIKEHVEKCKTCLKSGYPLRNTKNKVIRSERPNQIWVIDLIGRICDTSGQNSFIFIAIDHYSKWVETAVINYKTGSKIMGLIQQLIIEKHGIPERILTDNGLEFINSDIKDLAEKNGIDWQYSSPEHHETVGAVERANQTLMKILNKITDFGRVSWKNKLPEATRCLNLSYNRSIGTSPFMLRENKLPMLSVDKALDKEEVTFSAEETKSKRDENFEKYNKAIVKGKVEVVKKLNVGDKVLIYRETKSGKFKCNWEDGYVITEIILPDAYVVKKNGKVYRLNKTRVKADTSI</sequence>
<dbReference type="GO" id="GO:0003964">
    <property type="term" value="F:RNA-directed DNA polymerase activity"/>
    <property type="evidence" value="ECO:0007669"/>
    <property type="project" value="UniProtKB-KW"/>
</dbReference>
<dbReference type="GO" id="GO:0006508">
    <property type="term" value="P:proteolysis"/>
    <property type="evidence" value="ECO:0007669"/>
    <property type="project" value="UniProtKB-KW"/>
</dbReference>
<dbReference type="Pfam" id="PF17921">
    <property type="entry name" value="Integrase_H2C2"/>
    <property type="match status" value="1"/>
</dbReference>
<dbReference type="EMBL" id="CP142731">
    <property type="protein sequence ID" value="WUR03696.1"/>
    <property type="molecule type" value="Genomic_DNA"/>
</dbReference>
<name>A0AAX4JCM0_9MICR</name>
<dbReference type="PROSITE" id="PS00141">
    <property type="entry name" value="ASP_PROTEASE"/>
    <property type="match status" value="1"/>
</dbReference>
<proteinExistence type="predicted"/>
<dbReference type="InterPro" id="IPR041373">
    <property type="entry name" value="RT_RNaseH"/>
</dbReference>
<dbReference type="GO" id="GO:0003676">
    <property type="term" value="F:nucleic acid binding"/>
    <property type="evidence" value="ECO:0007669"/>
    <property type="project" value="InterPro"/>
</dbReference>
<dbReference type="Pfam" id="PF13975">
    <property type="entry name" value="gag-asp_proteas"/>
    <property type="match status" value="1"/>
</dbReference>
<dbReference type="FunFam" id="3.10.20.370:FF:000001">
    <property type="entry name" value="Retrovirus-related Pol polyprotein from transposon 17.6-like protein"/>
    <property type="match status" value="1"/>
</dbReference>
<feature type="domain" description="Integrase catalytic" evidence="12">
    <location>
        <begin position="877"/>
        <end position="1036"/>
    </location>
</feature>
<dbReference type="SUPFAM" id="SSF50630">
    <property type="entry name" value="Acid proteases"/>
    <property type="match status" value="1"/>
</dbReference>
<dbReference type="AlphaFoldDB" id="A0AAX4JCM0"/>
<dbReference type="InterPro" id="IPR001969">
    <property type="entry name" value="Aspartic_peptidase_AS"/>
</dbReference>
<dbReference type="GO" id="GO:0005634">
    <property type="term" value="C:nucleus"/>
    <property type="evidence" value="ECO:0007669"/>
    <property type="project" value="UniProtKB-ARBA"/>
</dbReference>
<dbReference type="InterPro" id="IPR043128">
    <property type="entry name" value="Rev_trsase/Diguanyl_cyclase"/>
</dbReference>
<dbReference type="Gene3D" id="3.10.10.10">
    <property type="entry name" value="HIV Type 1 Reverse Transcriptase, subunit A, domain 1"/>
    <property type="match status" value="1"/>
</dbReference>
<dbReference type="InterPro" id="IPR043502">
    <property type="entry name" value="DNA/RNA_pol_sf"/>
</dbReference>
<dbReference type="PROSITE" id="PS50994">
    <property type="entry name" value="INTEGRASE"/>
    <property type="match status" value="1"/>
</dbReference>
<dbReference type="GO" id="GO:0004190">
    <property type="term" value="F:aspartic-type endopeptidase activity"/>
    <property type="evidence" value="ECO:0007669"/>
    <property type="project" value="UniProtKB-KW"/>
</dbReference>
<dbReference type="CDD" id="cd09274">
    <property type="entry name" value="RNase_HI_RT_Ty3"/>
    <property type="match status" value="1"/>
</dbReference>
<keyword evidence="5" id="KW-0540">Nuclease</keyword>
<dbReference type="InterPro" id="IPR001584">
    <property type="entry name" value="Integrase_cat-core"/>
</dbReference>
<dbReference type="RefSeq" id="XP_065329841.1">
    <property type="nucleotide sequence ID" value="XM_065473769.1"/>
</dbReference>
<dbReference type="PROSITE" id="PS50175">
    <property type="entry name" value="ASP_PROT_RETROV"/>
    <property type="match status" value="1"/>
</dbReference>
<evidence type="ECO:0000259" key="11">
    <source>
        <dbReference type="PROSITE" id="PS50878"/>
    </source>
</evidence>